<sequence length="73" mass="7932">MPSASEIQALALKLPLRSRFKLAGELLRSVGPAVTADDLLEEATRRDDGLESGETTALSESEFWSGIRSRRTA</sequence>
<dbReference type="EMBL" id="JAPDDT010000002">
    <property type="protein sequence ID" value="MCW1922495.1"/>
    <property type="molecule type" value="Genomic_DNA"/>
</dbReference>
<name>A0ABT3GFU7_9BACT</name>
<organism evidence="1 2">
    <name type="scientific">Luteolibacter arcticus</name>
    <dbReference type="NCBI Taxonomy" id="1581411"/>
    <lineage>
        <taxon>Bacteria</taxon>
        <taxon>Pseudomonadati</taxon>
        <taxon>Verrucomicrobiota</taxon>
        <taxon>Verrucomicrobiia</taxon>
        <taxon>Verrucomicrobiales</taxon>
        <taxon>Verrucomicrobiaceae</taxon>
        <taxon>Luteolibacter</taxon>
    </lineage>
</organism>
<gene>
    <name evidence="1" type="ORF">OKA05_08005</name>
</gene>
<reference evidence="1 2" key="1">
    <citation type="submission" date="2022-10" db="EMBL/GenBank/DDBJ databases">
        <title>Luteolibacter arcticus strain CCTCC AB 2014275, whole genome shotgun sequencing project.</title>
        <authorList>
            <person name="Zhao G."/>
            <person name="Shen L."/>
        </authorList>
    </citation>
    <scope>NUCLEOTIDE SEQUENCE [LARGE SCALE GENOMIC DNA]</scope>
    <source>
        <strain evidence="1 2">CCTCC AB 2014275</strain>
    </source>
</reference>
<evidence type="ECO:0000313" key="1">
    <source>
        <dbReference type="EMBL" id="MCW1922495.1"/>
    </source>
</evidence>
<evidence type="ECO:0000313" key="2">
    <source>
        <dbReference type="Proteomes" id="UP001320876"/>
    </source>
</evidence>
<proteinExistence type="predicted"/>
<keyword evidence="2" id="KW-1185">Reference proteome</keyword>
<dbReference type="RefSeq" id="WP_264486602.1">
    <property type="nucleotide sequence ID" value="NZ_JAPDDT010000002.1"/>
</dbReference>
<protein>
    <submittedName>
        <fullName evidence="1">Uncharacterized protein</fullName>
    </submittedName>
</protein>
<accession>A0ABT3GFU7</accession>
<dbReference type="Proteomes" id="UP001320876">
    <property type="component" value="Unassembled WGS sequence"/>
</dbReference>
<comment type="caution">
    <text evidence="1">The sequence shown here is derived from an EMBL/GenBank/DDBJ whole genome shotgun (WGS) entry which is preliminary data.</text>
</comment>